<dbReference type="GO" id="GO:0032259">
    <property type="term" value="P:methylation"/>
    <property type="evidence" value="ECO:0007669"/>
    <property type="project" value="UniProtKB-KW"/>
</dbReference>
<keyword evidence="5" id="KW-0479">Metal-binding</keyword>
<dbReference type="Pfam" id="PF13489">
    <property type="entry name" value="Methyltransf_23"/>
    <property type="match status" value="1"/>
</dbReference>
<organism evidence="6 7">
    <name type="scientific">Torulaspora globosa</name>
    <dbReference type="NCBI Taxonomy" id="48254"/>
    <lineage>
        <taxon>Eukaryota</taxon>
        <taxon>Fungi</taxon>
        <taxon>Dikarya</taxon>
        <taxon>Ascomycota</taxon>
        <taxon>Saccharomycotina</taxon>
        <taxon>Saccharomycetes</taxon>
        <taxon>Saccharomycetales</taxon>
        <taxon>Saccharomycetaceae</taxon>
        <taxon>Torulaspora</taxon>
    </lineage>
</organism>
<comment type="subcellular location">
    <subcellularLocation>
        <location evidence="5">Mitochondrion inner membrane</location>
        <topology evidence="5">Peripheral membrane protein</topology>
        <orientation evidence="5">Matrix side</orientation>
    </subcellularLocation>
</comment>
<comment type="similarity">
    <text evidence="5">Belongs to the class I-like SAM-binding methyltransferase superfamily. UbiG/COQ3 family.</text>
</comment>
<comment type="pathway">
    <text evidence="5">Cofactor biosynthesis; ubiquinone biosynthesis.</text>
</comment>
<sequence length="311" mass="36137">MNQRGISARLMPSLRRINGLGRNRYWYLTIRQKSTLSSNDEISHFKELAPSWWDVNGPQRILHLMNNGRMDFIQRIMRQKVKVSNPDTYIPGFNYWAFFPVNVSRNIQHELDLEIDSRIQVEKLKVLDIGCGGGILSESLARLPYVEHVTGIDLTEECIQVAQEHALRDPQLIDKISYELKSLEDVETKFDMVTCFELLEHVDVPSEILRHAWLRLKPNGVLFLSTINRDIVSWFATIFMAERVLGIVPKGTHNLNKYINAAEIIDWFKNNEPHTHQILETKGTSYLPFKGWVEHDCSDIGNYFMAIRKLE</sequence>
<evidence type="ECO:0000256" key="4">
    <source>
        <dbReference type="ARBA" id="ARBA00022691"/>
    </source>
</evidence>
<dbReference type="SUPFAM" id="SSF53335">
    <property type="entry name" value="S-adenosyl-L-methionine-dependent methyltransferases"/>
    <property type="match status" value="1"/>
</dbReference>
<evidence type="ECO:0000256" key="3">
    <source>
        <dbReference type="ARBA" id="ARBA00022688"/>
    </source>
</evidence>
<feature type="binding site" evidence="5">
    <location>
        <position position="200"/>
    </location>
    <ligand>
        <name>Mg(2+)</name>
        <dbReference type="ChEBI" id="CHEBI:18420"/>
    </ligand>
</feature>
<dbReference type="AlphaFoldDB" id="A0A7H9HSH4"/>
<dbReference type="PANTHER" id="PTHR43464:SF19">
    <property type="entry name" value="UBIQUINONE BIOSYNTHESIS O-METHYLTRANSFERASE, MITOCHONDRIAL"/>
    <property type="match status" value="1"/>
</dbReference>
<feature type="binding site" evidence="5">
    <location>
        <position position="153"/>
    </location>
    <ligand>
        <name>S-adenosyl-L-methionine</name>
        <dbReference type="ChEBI" id="CHEBI:59789"/>
    </ligand>
</feature>
<keyword evidence="5" id="KW-0460">Magnesium</keyword>
<keyword evidence="3 5" id="KW-0831">Ubiquinone biosynthesis</keyword>
<accession>A0A7H9HSH4</accession>
<dbReference type="GO" id="GO:0010420">
    <property type="term" value="F:polyprenyldihydroxybenzoate methyltransferase activity"/>
    <property type="evidence" value="ECO:0007669"/>
    <property type="project" value="UniProtKB-UniRule"/>
</dbReference>
<keyword evidence="2 5" id="KW-0808">Transferase</keyword>
<evidence type="ECO:0000313" key="6">
    <source>
        <dbReference type="EMBL" id="QLQ80259.1"/>
    </source>
</evidence>
<gene>
    <name evidence="5" type="primary">COQ3</name>
    <name evidence="6" type="ORF">HG537_0D02600</name>
</gene>
<keyword evidence="1 5" id="KW-0489">Methyltransferase</keyword>
<dbReference type="GO" id="GO:0061542">
    <property type="term" value="F:3-demethylubiquinol 3-O-methyltransferase activity"/>
    <property type="evidence" value="ECO:0007669"/>
    <property type="project" value="UniProtKB-UniRule"/>
</dbReference>
<protein>
    <recommendedName>
        <fullName evidence="5">Ubiquinone biosynthesis O-methyltransferase, mitochondrial</fullName>
    </recommendedName>
    <alternativeName>
        <fullName evidence="5">3,4-dihydroxy-5-hexaprenylbenzoate methyltransferase</fullName>
    </alternativeName>
    <alternativeName>
        <fullName evidence="5">3-demethylubiquinol 3-O-methyltransferase</fullName>
    </alternativeName>
    <alternativeName>
        <fullName evidence="5">3-demethylubiquinone 3-O-methyltransferase</fullName>
    </alternativeName>
    <alternativeName>
        <fullName evidence="5">3-demethylubiquinone-6 3-O-methyltransferase</fullName>
    </alternativeName>
    <alternativeName>
        <fullName evidence="5">Hexaprenyldihydroxybenzoate methyltransferase</fullName>
    </alternativeName>
    <alternativeName>
        <fullName evidence="5">Polyprenyldihydroxybenzoate methyltransferase</fullName>
        <shortName evidence="5">DHHB methyltransferase</shortName>
        <shortName evidence="5">DHHB-MT</shortName>
        <shortName evidence="5">DHHB-MTase</shortName>
        <ecNumber evidence="5">2.1.1.-</ecNumber>
        <ecNumber evidence="5">2.1.1.114</ecNumber>
        <ecNumber evidence="5">2.1.1.64</ecNumber>
    </alternativeName>
</protein>
<dbReference type="EC" id="2.1.1.-" evidence="5"/>
<dbReference type="CDD" id="cd02440">
    <property type="entry name" value="AdoMet_MTases"/>
    <property type="match status" value="1"/>
</dbReference>
<comment type="subunit">
    <text evidence="5">Component of a multi-subunit COQ enzyme complex, composed of at least COQ3, COQ4, COQ5, COQ6, COQ7 and COQ9.</text>
</comment>
<evidence type="ECO:0000256" key="5">
    <source>
        <dbReference type="HAMAP-Rule" id="MF_03190"/>
    </source>
</evidence>
<keyword evidence="5" id="KW-0496">Mitochondrion</keyword>
<feature type="binding site" evidence="5">
    <location>
        <position position="196"/>
    </location>
    <ligand>
        <name>S-adenosyl-L-methionine</name>
        <dbReference type="ChEBI" id="CHEBI:59789"/>
    </ligand>
</feature>
<keyword evidence="5" id="KW-0472">Membrane</keyword>
<keyword evidence="4 5" id="KW-0949">S-adenosyl-L-methionine</keyword>
<comment type="function">
    <text evidence="5">O-methyltransferase required for two non-consecutive steps during ubiquinone biosynthesis. Catalyzes the 2 O-methylation of 3,4-dihydroxy-5-(all-trans-polyprenyl)benzoic acid into 4-hydroxy-3-methoxy-5-(all-trans-polyprenyl)benzoic acid. Also catalyzes the last step of ubiquinone biosynthesis by mediating methylation of 3-demethylubiquinone into ubiquinone. Also able to mediate the methylation of 3-demethylubiquinol into ubiquinol.</text>
</comment>
<dbReference type="InterPro" id="IPR029063">
    <property type="entry name" value="SAM-dependent_MTases_sf"/>
</dbReference>
<feature type="binding site" evidence="5">
    <location>
        <position position="201"/>
    </location>
    <ligand>
        <name>Mg(2+)</name>
        <dbReference type="ChEBI" id="CHEBI:18420"/>
    </ligand>
</feature>
<dbReference type="EC" id="2.1.1.114" evidence="5"/>
<comment type="cofactor">
    <cofactor evidence="5">
        <name>Mg(2+)</name>
        <dbReference type="ChEBI" id="CHEBI:18420"/>
    </cofactor>
</comment>
<dbReference type="OrthoDB" id="3265906at2759"/>
<dbReference type="PANTHER" id="PTHR43464">
    <property type="entry name" value="METHYLTRANSFERASE"/>
    <property type="match status" value="1"/>
</dbReference>
<dbReference type="Gene3D" id="3.40.50.150">
    <property type="entry name" value="Vaccinia Virus protein VP39"/>
    <property type="match status" value="1"/>
</dbReference>
<dbReference type="EC" id="2.1.1.64" evidence="5"/>
<comment type="catalytic activity">
    <reaction evidence="5">
        <text>a 3-demethylubiquinol + S-adenosyl-L-methionine = a ubiquinol + S-adenosyl-L-homocysteine + H(+)</text>
        <dbReference type="Rhea" id="RHEA:44380"/>
        <dbReference type="Rhea" id="RHEA-COMP:9566"/>
        <dbReference type="Rhea" id="RHEA-COMP:10914"/>
        <dbReference type="ChEBI" id="CHEBI:15378"/>
        <dbReference type="ChEBI" id="CHEBI:17976"/>
        <dbReference type="ChEBI" id="CHEBI:57856"/>
        <dbReference type="ChEBI" id="CHEBI:59789"/>
        <dbReference type="ChEBI" id="CHEBI:84422"/>
        <dbReference type="EC" id="2.1.1.64"/>
    </reaction>
</comment>
<keyword evidence="5" id="KW-0999">Mitochondrion inner membrane</keyword>
<dbReference type="InterPro" id="IPR010233">
    <property type="entry name" value="UbiG_MeTrfase"/>
</dbReference>
<evidence type="ECO:0000313" key="7">
    <source>
        <dbReference type="Proteomes" id="UP000510647"/>
    </source>
</evidence>
<dbReference type="GO" id="GO:0031314">
    <property type="term" value="C:extrinsic component of mitochondrial inner membrane"/>
    <property type="evidence" value="ECO:0007669"/>
    <property type="project" value="UniProtKB-UniRule"/>
</dbReference>
<feature type="binding site" evidence="5">
    <location>
        <position position="69"/>
    </location>
    <ligand>
        <name>S-adenosyl-L-methionine</name>
        <dbReference type="ChEBI" id="CHEBI:59789"/>
    </ligand>
</feature>
<feature type="binding site" evidence="5">
    <location>
        <position position="130"/>
    </location>
    <ligand>
        <name>S-adenosyl-L-methionine</name>
        <dbReference type="ChEBI" id="CHEBI:59789"/>
    </ligand>
</feature>
<evidence type="ECO:0000256" key="2">
    <source>
        <dbReference type="ARBA" id="ARBA00022679"/>
    </source>
</evidence>
<dbReference type="UniPathway" id="UPA00232"/>
<dbReference type="EMBL" id="CP059270">
    <property type="protein sequence ID" value="QLQ80259.1"/>
    <property type="molecule type" value="Genomic_DNA"/>
</dbReference>
<keyword evidence="7" id="KW-1185">Reference proteome</keyword>
<reference evidence="6 7" key="1">
    <citation type="submission" date="2020-06" db="EMBL/GenBank/DDBJ databases">
        <title>The yeast mating-type switching endonuclease HO is a domesticated member of an unorthodox homing genetic element family.</title>
        <authorList>
            <person name="Coughlan A.Y."/>
            <person name="Lombardi L."/>
            <person name="Braun-Galleani S."/>
            <person name="Martos A.R."/>
            <person name="Galeote V."/>
            <person name="Bigey F."/>
            <person name="Dequin S."/>
            <person name="Byrne K.P."/>
            <person name="Wolfe K.H."/>
        </authorList>
    </citation>
    <scope>NUCLEOTIDE SEQUENCE [LARGE SCALE GENOMIC DNA]</scope>
    <source>
        <strain evidence="6 7">CBS2947</strain>
    </source>
</reference>
<name>A0A7H9HSH4_9SACH</name>
<dbReference type="Proteomes" id="UP000510647">
    <property type="component" value="Chromosome 4"/>
</dbReference>
<dbReference type="GO" id="GO:0046872">
    <property type="term" value="F:metal ion binding"/>
    <property type="evidence" value="ECO:0007669"/>
    <property type="project" value="UniProtKB-KW"/>
</dbReference>
<proteinExistence type="inferred from homology"/>
<evidence type="ECO:0000256" key="1">
    <source>
        <dbReference type="ARBA" id="ARBA00022603"/>
    </source>
</evidence>
<comment type="catalytic activity">
    <reaction evidence="5">
        <text>a 3-demethylubiquinone + S-adenosyl-L-methionine = a ubiquinone + S-adenosyl-L-homocysteine</text>
        <dbReference type="Rhea" id="RHEA:81215"/>
        <dbReference type="Rhea" id="RHEA-COMP:9565"/>
        <dbReference type="Rhea" id="RHEA-COMP:19654"/>
        <dbReference type="ChEBI" id="CHEBI:16389"/>
        <dbReference type="ChEBI" id="CHEBI:57856"/>
        <dbReference type="ChEBI" id="CHEBI:59789"/>
        <dbReference type="ChEBI" id="CHEBI:231825"/>
    </reaction>
</comment>
<dbReference type="HAMAP" id="MF_00472">
    <property type="entry name" value="UbiG"/>
    <property type="match status" value="1"/>
</dbReference>
<dbReference type="NCBIfam" id="TIGR01983">
    <property type="entry name" value="UbiG"/>
    <property type="match status" value="1"/>
</dbReference>
<comment type="catalytic activity">
    <reaction evidence="5">
        <text>a 3,4-dihydroxy-5-(all-trans-polyprenyl)benzoate + S-adenosyl-L-methionine = a 4-hydroxy-3-methoxy-5-(all-trans-polyprenyl)benzoate + S-adenosyl-L-homocysteine + H(+)</text>
        <dbReference type="Rhea" id="RHEA:44452"/>
        <dbReference type="Rhea" id="RHEA-COMP:10930"/>
        <dbReference type="Rhea" id="RHEA-COMP:10931"/>
        <dbReference type="ChEBI" id="CHEBI:15378"/>
        <dbReference type="ChEBI" id="CHEBI:57856"/>
        <dbReference type="ChEBI" id="CHEBI:59789"/>
        <dbReference type="ChEBI" id="CHEBI:64694"/>
        <dbReference type="ChEBI" id="CHEBI:84443"/>
        <dbReference type="EC" id="2.1.1.114"/>
    </reaction>
</comment>
<feature type="binding site" evidence="5">
    <location>
        <position position="197"/>
    </location>
    <ligand>
        <name>Mg(2+)</name>
        <dbReference type="ChEBI" id="CHEBI:18420"/>
    </ligand>
</feature>